<sequence length="42" mass="4265">MKTAMLLLVLTTLSACAQTTGSLGVGYVGGDGDYYQGIVAPK</sequence>
<keyword evidence="2" id="KW-1185">Reference proteome</keyword>
<reference evidence="1" key="1">
    <citation type="submission" date="2021-03" db="EMBL/GenBank/DDBJ databases">
        <title>Genomic Encyclopedia of Type Strains, Phase IV (KMG-IV): sequencing the most valuable type-strain genomes for metagenomic binning, comparative biology and taxonomic classification.</title>
        <authorList>
            <person name="Goeker M."/>
        </authorList>
    </citation>
    <scope>NUCLEOTIDE SEQUENCE</scope>
    <source>
        <strain evidence="1">DSM 18131</strain>
    </source>
</reference>
<comment type="caution">
    <text evidence="1">The sequence shown here is derived from an EMBL/GenBank/DDBJ whole genome shotgun (WGS) entry which is preliminary data.</text>
</comment>
<evidence type="ECO:0000313" key="2">
    <source>
        <dbReference type="Proteomes" id="UP000823773"/>
    </source>
</evidence>
<gene>
    <name evidence="1" type="ORF">J2Z19_005006</name>
</gene>
<name>A0ACC5T2I2_ENSAD</name>
<organism evidence="1 2">
    <name type="scientific">Ensifer adhaerens</name>
    <name type="common">Sinorhizobium morelense</name>
    <dbReference type="NCBI Taxonomy" id="106592"/>
    <lineage>
        <taxon>Bacteria</taxon>
        <taxon>Pseudomonadati</taxon>
        <taxon>Pseudomonadota</taxon>
        <taxon>Alphaproteobacteria</taxon>
        <taxon>Hyphomicrobiales</taxon>
        <taxon>Rhizobiaceae</taxon>
        <taxon>Sinorhizobium/Ensifer group</taxon>
        <taxon>Ensifer</taxon>
    </lineage>
</organism>
<dbReference type="EMBL" id="JAGGJR010000010">
    <property type="protein sequence ID" value="MBP1875270.1"/>
    <property type="molecule type" value="Genomic_DNA"/>
</dbReference>
<dbReference type="Proteomes" id="UP000823773">
    <property type="component" value="Unassembled WGS sequence"/>
</dbReference>
<proteinExistence type="predicted"/>
<accession>A0ACC5T2I2</accession>
<evidence type="ECO:0000313" key="1">
    <source>
        <dbReference type="EMBL" id="MBP1875270.1"/>
    </source>
</evidence>
<protein>
    <submittedName>
        <fullName evidence="1">Uncharacterized protein</fullName>
    </submittedName>
</protein>